<dbReference type="EMBL" id="CP010536">
    <property type="protein sequence ID" value="AJG19293.1"/>
    <property type="molecule type" value="Genomic_DNA"/>
</dbReference>
<evidence type="ECO:0000256" key="4">
    <source>
        <dbReference type="PROSITE-ProRule" id="PRU00335"/>
    </source>
</evidence>
<evidence type="ECO:0000313" key="8">
    <source>
        <dbReference type="Proteomes" id="UP000031843"/>
    </source>
</evidence>
<proteinExistence type="predicted"/>
<dbReference type="OrthoDB" id="5293556at2"/>
<dbReference type="InterPro" id="IPR009057">
    <property type="entry name" value="Homeodomain-like_sf"/>
</dbReference>
<keyword evidence="8" id="KW-1185">Reference proteome</keyword>
<dbReference type="Gene3D" id="1.10.357.10">
    <property type="entry name" value="Tetracycline Repressor, domain 2"/>
    <property type="match status" value="1"/>
</dbReference>
<dbReference type="KEGG" id="cbw:RR42_m1898"/>
<dbReference type="SUPFAM" id="SSF46689">
    <property type="entry name" value="Homeodomain-like"/>
    <property type="match status" value="1"/>
</dbReference>
<keyword evidence="1" id="KW-0805">Transcription regulation</keyword>
<gene>
    <name evidence="7" type="ORF">RR42_m1898</name>
</gene>
<dbReference type="InterPro" id="IPR036271">
    <property type="entry name" value="Tet_transcr_reg_TetR-rel_C_sf"/>
</dbReference>
<dbReference type="PANTHER" id="PTHR30055">
    <property type="entry name" value="HTH-TYPE TRANSCRIPTIONAL REGULATOR RUTR"/>
    <property type="match status" value="1"/>
</dbReference>
<dbReference type="STRING" id="68895.RR42_m1898"/>
<dbReference type="InterPro" id="IPR001647">
    <property type="entry name" value="HTH_TetR"/>
</dbReference>
<evidence type="ECO:0000259" key="6">
    <source>
        <dbReference type="PROSITE" id="PS50977"/>
    </source>
</evidence>
<reference evidence="7 8" key="1">
    <citation type="journal article" date="2015" name="Genome Announc.">
        <title>Complete Genome Sequence of Cupriavidus basilensis 4G11, Isolated from the Oak Ridge Field Research Center Site.</title>
        <authorList>
            <person name="Ray J."/>
            <person name="Waters R.J."/>
            <person name="Skerker J.M."/>
            <person name="Kuehl J.V."/>
            <person name="Price M.N."/>
            <person name="Huang J."/>
            <person name="Chakraborty R."/>
            <person name="Arkin A.P."/>
            <person name="Deutschbauer A."/>
        </authorList>
    </citation>
    <scope>NUCLEOTIDE SEQUENCE [LARGE SCALE GENOMIC DNA]</scope>
    <source>
        <strain evidence="7">4G11</strain>
    </source>
</reference>
<keyword evidence="2 4" id="KW-0238">DNA-binding</keyword>
<accession>A0A0C4Y8L5</accession>
<evidence type="ECO:0000256" key="1">
    <source>
        <dbReference type="ARBA" id="ARBA00023015"/>
    </source>
</evidence>
<dbReference type="Proteomes" id="UP000031843">
    <property type="component" value="Chromosome main"/>
</dbReference>
<protein>
    <submittedName>
        <fullName evidence="7">Transcriptional regulator, TetR family</fullName>
    </submittedName>
</protein>
<keyword evidence="3" id="KW-0804">Transcription</keyword>
<dbReference type="SUPFAM" id="SSF48498">
    <property type="entry name" value="Tetracyclin repressor-like, C-terminal domain"/>
    <property type="match status" value="1"/>
</dbReference>
<evidence type="ECO:0000256" key="5">
    <source>
        <dbReference type="SAM" id="MobiDB-lite"/>
    </source>
</evidence>
<evidence type="ECO:0000313" key="7">
    <source>
        <dbReference type="EMBL" id="AJG19293.1"/>
    </source>
</evidence>
<dbReference type="AlphaFoldDB" id="A0A0C4Y8L5"/>
<feature type="DNA-binding region" description="H-T-H motif" evidence="4">
    <location>
        <begin position="55"/>
        <end position="74"/>
    </location>
</feature>
<dbReference type="RefSeq" id="WP_043346030.1">
    <property type="nucleotide sequence ID" value="NZ_CP010536.1"/>
</dbReference>
<dbReference type="InterPro" id="IPR050109">
    <property type="entry name" value="HTH-type_TetR-like_transc_reg"/>
</dbReference>
<dbReference type="Pfam" id="PF13305">
    <property type="entry name" value="TetR_C_33"/>
    <property type="match status" value="1"/>
</dbReference>
<name>A0A0C4Y8L5_9BURK</name>
<dbReference type="PROSITE" id="PS50977">
    <property type="entry name" value="HTH_TETR_2"/>
    <property type="match status" value="1"/>
</dbReference>
<evidence type="ECO:0000256" key="3">
    <source>
        <dbReference type="ARBA" id="ARBA00023163"/>
    </source>
</evidence>
<dbReference type="PANTHER" id="PTHR30055:SF220">
    <property type="entry name" value="TETR-FAMILY REGULATORY PROTEIN"/>
    <property type="match status" value="1"/>
</dbReference>
<organism evidence="7 8">
    <name type="scientific">Cupriavidus basilensis</name>
    <dbReference type="NCBI Taxonomy" id="68895"/>
    <lineage>
        <taxon>Bacteria</taxon>
        <taxon>Pseudomonadati</taxon>
        <taxon>Pseudomonadota</taxon>
        <taxon>Betaproteobacteria</taxon>
        <taxon>Burkholderiales</taxon>
        <taxon>Burkholderiaceae</taxon>
        <taxon>Cupriavidus</taxon>
    </lineage>
</organism>
<sequence>MKKPATARGDAPVKQGQSQGGTTKPEGQWHHGDLRASLIAWGTHLLDTEGIAGMSMRTAAKLAGVSPGAPAYHFKDRNGLLAAIAAQAFRDLVAYRRQSVENIDPADAQGRLRAIMLAYVAFAQAHPARFHLMFGPEIADREQYPELAEAGAASFQVLRSAIGPVLQAPGVGGLSEEQLAFSVWAATHGLATLTIDRRRLPVASTHKPTAEQMADVVVQFCLAALRGSATPR</sequence>
<evidence type="ECO:0000256" key="2">
    <source>
        <dbReference type="ARBA" id="ARBA00023125"/>
    </source>
</evidence>
<dbReference type="InterPro" id="IPR025996">
    <property type="entry name" value="MT1864/Rv1816-like_C"/>
</dbReference>
<feature type="domain" description="HTH tetR-type" evidence="6">
    <location>
        <begin position="32"/>
        <end position="92"/>
    </location>
</feature>
<dbReference type="GO" id="GO:0000976">
    <property type="term" value="F:transcription cis-regulatory region binding"/>
    <property type="evidence" value="ECO:0007669"/>
    <property type="project" value="TreeGrafter"/>
</dbReference>
<dbReference type="GO" id="GO:0003700">
    <property type="term" value="F:DNA-binding transcription factor activity"/>
    <property type="evidence" value="ECO:0007669"/>
    <property type="project" value="TreeGrafter"/>
</dbReference>
<feature type="region of interest" description="Disordered" evidence="5">
    <location>
        <begin position="1"/>
        <end position="29"/>
    </location>
</feature>